<evidence type="ECO:0000313" key="4">
    <source>
        <dbReference type="Proteomes" id="UP000000845"/>
    </source>
</evidence>
<dbReference type="Pfam" id="PF08139">
    <property type="entry name" value="LPAM_1"/>
    <property type="match status" value="1"/>
</dbReference>
<accession>D1AKH5</accession>
<proteinExistence type="predicted"/>
<keyword evidence="4" id="KW-1185">Reference proteome</keyword>
<reference evidence="3 4" key="2">
    <citation type="journal article" date="2010" name="Stand. Genomic Sci.">
        <title>Complete genome sequence of Sebaldella termitidis type strain (NCTC 11300).</title>
        <authorList>
            <person name="Harmon-Smith M."/>
            <person name="Celia L."/>
            <person name="Chertkov O."/>
            <person name="Lapidus A."/>
            <person name="Copeland A."/>
            <person name="Glavina Del Rio T."/>
            <person name="Nolan M."/>
            <person name="Lucas S."/>
            <person name="Tice H."/>
            <person name="Cheng J.F."/>
            <person name="Han C."/>
            <person name="Detter J.C."/>
            <person name="Bruce D."/>
            <person name="Goodwin L."/>
            <person name="Pitluck S."/>
            <person name="Pati A."/>
            <person name="Liolios K."/>
            <person name="Ivanova N."/>
            <person name="Mavromatis K."/>
            <person name="Mikhailova N."/>
            <person name="Chen A."/>
            <person name="Palaniappan K."/>
            <person name="Land M."/>
            <person name="Hauser L."/>
            <person name="Chang Y.J."/>
            <person name="Jeffries C.D."/>
            <person name="Brettin T."/>
            <person name="Goker M."/>
            <person name="Beck B."/>
            <person name="Bristow J."/>
            <person name="Eisen J.A."/>
            <person name="Markowitz V."/>
            <person name="Hugenholtz P."/>
            <person name="Kyrpides N.C."/>
            <person name="Klenk H.P."/>
            <person name="Chen F."/>
        </authorList>
    </citation>
    <scope>NUCLEOTIDE SEQUENCE [LARGE SCALE GENOMIC DNA]</scope>
    <source>
        <strain evidence="4">ATCC 33386 / NCTC 11300</strain>
    </source>
</reference>
<evidence type="ECO:0000256" key="1">
    <source>
        <dbReference type="ARBA" id="ARBA00022729"/>
    </source>
</evidence>
<sequence length="57" mass="6227">MKKIILITSLLAVLASCSSVATDKTDQADYNRGYNKNCNYQYGEGNINNANCSADTF</sequence>
<dbReference type="HOGENOM" id="CLU_2994154_0_0_0"/>
<reference evidence="4" key="1">
    <citation type="submission" date="2009-09" db="EMBL/GenBank/DDBJ databases">
        <title>The complete chromosome of Sebaldella termitidis ATCC 33386.</title>
        <authorList>
            <consortium name="US DOE Joint Genome Institute (JGI-PGF)"/>
            <person name="Lucas S."/>
            <person name="Copeland A."/>
            <person name="Lapidus A."/>
            <person name="Glavina del Rio T."/>
            <person name="Dalin E."/>
            <person name="Tice H."/>
            <person name="Bruce D."/>
            <person name="Goodwin L."/>
            <person name="Pitluck S."/>
            <person name="Kyrpides N."/>
            <person name="Mavromatis K."/>
            <person name="Ivanova N."/>
            <person name="Mikhailova N."/>
            <person name="Sims D."/>
            <person name="Meincke L."/>
            <person name="Brettin T."/>
            <person name="Detter J.C."/>
            <person name="Han C."/>
            <person name="Larimer F."/>
            <person name="Land M."/>
            <person name="Hauser L."/>
            <person name="Markowitz V."/>
            <person name="Cheng J.F."/>
            <person name="Hugenholtz P."/>
            <person name="Woyke T."/>
            <person name="Wu D."/>
            <person name="Eisen J.A."/>
        </authorList>
    </citation>
    <scope>NUCLEOTIDE SEQUENCE [LARGE SCALE GENOMIC DNA]</scope>
    <source>
        <strain evidence="4">ATCC 33386 / NCTC 11300</strain>
    </source>
</reference>
<dbReference type="AlphaFoldDB" id="D1AKH5"/>
<dbReference type="InterPro" id="IPR012640">
    <property type="entry name" value="Membr_lipoprot_lipid_attach_CS"/>
</dbReference>
<name>D1AKH5_SEBTE</name>
<dbReference type="Proteomes" id="UP000000845">
    <property type="component" value="Chromosome"/>
</dbReference>
<evidence type="ECO:0000256" key="2">
    <source>
        <dbReference type="SAM" id="SignalP"/>
    </source>
</evidence>
<dbReference type="KEGG" id="str:Sterm_2237"/>
<evidence type="ECO:0000313" key="3">
    <source>
        <dbReference type="EMBL" id="ACZ09091.1"/>
    </source>
</evidence>
<evidence type="ECO:0008006" key="5">
    <source>
        <dbReference type="Google" id="ProtNLM"/>
    </source>
</evidence>
<organism evidence="3 4">
    <name type="scientific">Sebaldella termitidis (strain ATCC 33386 / NCTC 11300)</name>
    <dbReference type="NCBI Taxonomy" id="526218"/>
    <lineage>
        <taxon>Bacteria</taxon>
        <taxon>Fusobacteriati</taxon>
        <taxon>Fusobacteriota</taxon>
        <taxon>Fusobacteriia</taxon>
        <taxon>Fusobacteriales</taxon>
        <taxon>Leptotrichiaceae</taxon>
        <taxon>Sebaldella</taxon>
    </lineage>
</organism>
<feature type="chain" id="PRO_5003020245" description="Lipoprotein" evidence="2">
    <location>
        <begin position="22"/>
        <end position="57"/>
    </location>
</feature>
<dbReference type="RefSeq" id="WP_012861685.1">
    <property type="nucleotide sequence ID" value="NC_013517.1"/>
</dbReference>
<gene>
    <name evidence="3" type="ordered locus">Sterm_2237</name>
</gene>
<dbReference type="EMBL" id="CP001739">
    <property type="protein sequence ID" value="ACZ09091.1"/>
    <property type="molecule type" value="Genomic_DNA"/>
</dbReference>
<dbReference type="PROSITE" id="PS51257">
    <property type="entry name" value="PROKAR_LIPOPROTEIN"/>
    <property type="match status" value="1"/>
</dbReference>
<feature type="signal peptide" evidence="2">
    <location>
        <begin position="1"/>
        <end position="21"/>
    </location>
</feature>
<keyword evidence="1 2" id="KW-0732">Signal</keyword>
<protein>
    <recommendedName>
        <fullName evidence="5">Lipoprotein</fullName>
    </recommendedName>
</protein>